<protein>
    <submittedName>
        <fullName evidence="1">Uncharacterized protein</fullName>
    </submittedName>
</protein>
<dbReference type="OrthoDB" id="8476822at2"/>
<dbReference type="AlphaFoldDB" id="A0A398CPF8"/>
<dbReference type="Proteomes" id="UP000266340">
    <property type="component" value="Unassembled WGS sequence"/>
</dbReference>
<name>A0A398CPF8_9BACL</name>
<comment type="caution">
    <text evidence="1">The sequence shown here is derived from an EMBL/GenBank/DDBJ whole genome shotgun (WGS) entry which is preliminary data.</text>
</comment>
<evidence type="ECO:0000313" key="2">
    <source>
        <dbReference type="Proteomes" id="UP000266340"/>
    </source>
</evidence>
<proteinExistence type="predicted"/>
<dbReference type="RefSeq" id="WP_119147518.1">
    <property type="nucleotide sequence ID" value="NZ_QXJM01000014.1"/>
</dbReference>
<gene>
    <name evidence="1" type="ORF">D3H35_01845</name>
</gene>
<keyword evidence="2" id="KW-1185">Reference proteome</keyword>
<reference evidence="1 2" key="1">
    <citation type="submission" date="2018-09" db="EMBL/GenBank/DDBJ databases">
        <title>Cohnella cavernae sp. nov., isolated from a karst cave.</title>
        <authorList>
            <person name="Zhu H."/>
        </authorList>
    </citation>
    <scope>NUCLEOTIDE SEQUENCE [LARGE SCALE GENOMIC DNA]</scope>
    <source>
        <strain evidence="1 2">K2E09-144</strain>
    </source>
</reference>
<accession>A0A398CPF8</accession>
<dbReference type="EMBL" id="QXJM01000014">
    <property type="protein sequence ID" value="RIE05286.1"/>
    <property type="molecule type" value="Genomic_DNA"/>
</dbReference>
<sequence length="520" mass="60005">MFVVEGEDEGLTARHEQAVDEVRSMITDAFFTPSLNPIEPEKEDTWDKIEHLAKTSSALAVTGGWGSLVSFSYRQIDYTRIDRKRLNVNFSERTAVKKSIYPQGHLSGLFKSLREPGIDLSRFVLSVDLIDPWFELRKIQVISRADYQEDDIASIHVTLEYGNQVKSVLLDSSASTFNLEWNSILDNGEVRRQAVYRYKVLFRHVDGTERPLSLQSPDIIERGDVVEILPRELYSIVPVPIQALNFPWERYSHVEVRTQYEDPEHRISQADSFVLSKETVTEASWKMFVMDSGKTRFRYKIIYRAVDFRDVELPWMETDEERLTIRDPFPTKRTLEIVPLFDWTKVDRAFVDVSYEDPNNGVLEEQSFEFNDKSVATGRFVVALQDANRRQVGFKATIIRKDGTLSEVPQSYTLERRLTVREDMNGHKVVAIRPGDGDFAELKLREIIVKLRYDDPERGLSFADEFAFKSAADRASFEYDYTAEGPAGYQIQIVRRFTNGLSNMIDWKTSDEPDVVVPLN</sequence>
<organism evidence="1 2">
    <name type="scientific">Cohnella faecalis</name>
    <dbReference type="NCBI Taxonomy" id="2315694"/>
    <lineage>
        <taxon>Bacteria</taxon>
        <taxon>Bacillati</taxon>
        <taxon>Bacillota</taxon>
        <taxon>Bacilli</taxon>
        <taxon>Bacillales</taxon>
        <taxon>Paenibacillaceae</taxon>
        <taxon>Cohnella</taxon>
    </lineage>
</organism>
<evidence type="ECO:0000313" key="1">
    <source>
        <dbReference type="EMBL" id="RIE05286.1"/>
    </source>
</evidence>